<proteinExistence type="predicted"/>
<reference evidence="1" key="1">
    <citation type="journal article" date="2022" name="bioRxiv">
        <title>Sequencing and chromosome-scale assembly of the giantPleurodeles waltlgenome.</title>
        <authorList>
            <person name="Brown T."/>
            <person name="Elewa A."/>
            <person name="Iarovenko S."/>
            <person name="Subramanian E."/>
            <person name="Araus A.J."/>
            <person name="Petzold A."/>
            <person name="Susuki M."/>
            <person name="Suzuki K.-i.T."/>
            <person name="Hayashi T."/>
            <person name="Toyoda A."/>
            <person name="Oliveira C."/>
            <person name="Osipova E."/>
            <person name="Leigh N.D."/>
            <person name="Simon A."/>
            <person name="Yun M.H."/>
        </authorList>
    </citation>
    <scope>NUCLEOTIDE SEQUENCE</scope>
    <source>
        <strain evidence="1">20211129_DDA</strain>
        <tissue evidence="1">Liver</tissue>
    </source>
</reference>
<gene>
    <name evidence="1" type="ORF">NDU88_007368</name>
</gene>
<name>A0AAV7RUS8_PLEWA</name>
<accession>A0AAV7RUS8</accession>
<dbReference type="AlphaFoldDB" id="A0AAV7RUS8"/>
<keyword evidence="2" id="KW-1185">Reference proteome</keyword>
<protein>
    <submittedName>
        <fullName evidence="1">Uncharacterized protein</fullName>
    </submittedName>
</protein>
<evidence type="ECO:0000313" key="2">
    <source>
        <dbReference type="Proteomes" id="UP001066276"/>
    </source>
</evidence>
<comment type="caution">
    <text evidence="1">The sequence shown here is derived from an EMBL/GenBank/DDBJ whole genome shotgun (WGS) entry which is preliminary data.</text>
</comment>
<dbReference type="EMBL" id="JANPWB010000009">
    <property type="protein sequence ID" value="KAJ1154625.1"/>
    <property type="molecule type" value="Genomic_DNA"/>
</dbReference>
<dbReference type="Proteomes" id="UP001066276">
    <property type="component" value="Chromosome 5"/>
</dbReference>
<evidence type="ECO:0000313" key="1">
    <source>
        <dbReference type="EMBL" id="KAJ1154625.1"/>
    </source>
</evidence>
<sequence length="88" mass="9441">MERSGKLRLPGAAVSSTKWRTFARRGSITVAPDMIEVTVSYGIGRPQRGIYGASEIPLVTAYGLIARQRDEGVLQPAHEAGVSSLVTQ</sequence>
<organism evidence="1 2">
    <name type="scientific">Pleurodeles waltl</name>
    <name type="common">Iberian ribbed newt</name>
    <dbReference type="NCBI Taxonomy" id="8319"/>
    <lineage>
        <taxon>Eukaryota</taxon>
        <taxon>Metazoa</taxon>
        <taxon>Chordata</taxon>
        <taxon>Craniata</taxon>
        <taxon>Vertebrata</taxon>
        <taxon>Euteleostomi</taxon>
        <taxon>Amphibia</taxon>
        <taxon>Batrachia</taxon>
        <taxon>Caudata</taxon>
        <taxon>Salamandroidea</taxon>
        <taxon>Salamandridae</taxon>
        <taxon>Pleurodelinae</taxon>
        <taxon>Pleurodeles</taxon>
    </lineage>
</organism>